<gene>
    <name evidence="7" type="ORF">ABMA28_007079</name>
</gene>
<dbReference type="GO" id="GO:0005576">
    <property type="term" value="C:extracellular region"/>
    <property type="evidence" value="ECO:0007669"/>
    <property type="project" value="UniProtKB-SubCell"/>
</dbReference>
<comment type="caution">
    <text evidence="7">The sequence shown here is derived from an EMBL/GenBank/DDBJ whole genome shotgun (WGS) entry which is preliminary data.</text>
</comment>
<evidence type="ECO:0000313" key="8">
    <source>
        <dbReference type="Proteomes" id="UP001549921"/>
    </source>
</evidence>
<dbReference type="InterPro" id="IPR004911">
    <property type="entry name" value="Interferon-induced_GILT"/>
</dbReference>
<organism evidence="7 8">
    <name type="scientific">Loxostege sticticalis</name>
    <name type="common">Beet webworm moth</name>
    <dbReference type="NCBI Taxonomy" id="481309"/>
    <lineage>
        <taxon>Eukaryota</taxon>
        <taxon>Metazoa</taxon>
        <taxon>Ecdysozoa</taxon>
        <taxon>Arthropoda</taxon>
        <taxon>Hexapoda</taxon>
        <taxon>Insecta</taxon>
        <taxon>Pterygota</taxon>
        <taxon>Neoptera</taxon>
        <taxon>Endopterygota</taxon>
        <taxon>Lepidoptera</taxon>
        <taxon>Glossata</taxon>
        <taxon>Ditrysia</taxon>
        <taxon>Pyraloidea</taxon>
        <taxon>Crambidae</taxon>
        <taxon>Pyraustinae</taxon>
        <taxon>Loxostege</taxon>
    </lineage>
</organism>
<evidence type="ECO:0000256" key="3">
    <source>
        <dbReference type="ARBA" id="ARBA00022525"/>
    </source>
</evidence>
<evidence type="ECO:0000256" key="4">
    <source>
        <dbReference type="ARBA" id="ARBA00022729"/>
    </source>
</evidence>
<keyword evidence="3" id="KW-0964">Secreted</keyword>
<dbReference type="PANTHER" id="PTHR13234:SF8">
    <property type="entry name" value="GAMMA-INTERFERON-INDUCIBLE LYSOSOMAL THIOL REDUCTASE"/>
    <property type="match status" value="1"/>
</dbReference>
<keyword evidence="4 6" id="KW-0732">Signal</keyword>
<name>A0ABD0TPG9_LOXSC</name>
<dbReference type="PANTHER" id="PTHR13234">
    <property type="entry name" value="GAMMA-INTERFERON INDUCIBLE LYSOSOMAL THIOL REDUCTASE GILT"/>
    <property type="match status" value="1"/>
</dbReference>
<evidence type="ECO:0000256" key="1">
    <source>
        <dbReference type="ARBA" id="ARBA00004613"/>
    </source>
</evidence>
<feature type="signal peptide" evidence="6">
    <location>
        <begin position="1"/>
        <end position="20"/>
    </location>
</feature>
<feature type="chain" id="PRO_5044819177" evidence="6">
    <location>
        <begin position="21"/>
        <end position="447"/>
    </location>
</feature>
<comment type="subcellular location">
    <subcellularLocation>
        <location evidence="1">Secreted</location>
    </subcellularLocation>
</comment>
<dbReference type="Pfam" id="PF03227">
    <property type="entry name" value="GILT"/>
    <property type="match status" value="2"/>
</dbReference>
<reference evidence="7 8" key="1">
    <citation type="submission" date="2024-06" db="EMBL/GenBank/DDBJ databases">
        <title>A chromosome-level genome assembly of beet webworm, Loxostege sticticalis.</title>
        <authorList>
            <person name="Zhang Y."/>
        </authorList>
    </citation>
    <scope>NUCLEOTIDE SEQUENCE [LARGE SCALE GENOMIC DNA]</scope>
    <source>
        <strain evidence="7">AQ028</strain>
        <tissue evidence="7">Male pupae</tissue>
    </source>
</reference>
<accession>A0ABD0TPG9</accession>
<dbReference type="AlphaFoldDB" id="A0ABD0TPG9"/>
<evidence type="ECO:0000256" key="5">
    <source>
        <dbReference type="ARBA" id="ARBA00023180"/>
    </source>
</evidence>
<evidence type="ECO:0000256" key="6">
    <source>
        <dbReference type="SAM" id="SignalP"/>
    </source>
</evidence>
<dbReference type="EMBL" id="JBEDNZ010000002">
    <property type="protein sequence ID" value="KAL0851235.1"/>
    <property type="molecule type" value="Genomic_DNA"/>
</dbReference>
<evidence type="ECO:0000313" key="7">
    <source>
        <dbReference type="EMBL" id="KAL0851235.1"/>
    </source>
</evidence>
<dbReference type="Proteomes" id="UP001549921">
    <property type="component" value="Unassembled WGS sequence"/>
</dbReference>
<comment type="similarity">
    <text evidence="2">Belongs to the GILT family.</text>
</comment>
<sequence>MAAYLLYLGLILFATATIQSTNVLKSLGKLAPHVPVRFLQHLEDKVPKYPPSLVLFYESMCPESRKFYTTYFSELVSKLGNHVYFSSVPYGKAATTTYYNGTITFWCQHGDAECYGNKLHACALGEFQFTSCLMEFDRSGNGSDDAAVDACKSKLKDESQSADTIKKCAKGDDGTINLLMLGKYSVTAHYTSLPHIKLNGKHWTGKYEELFKDICATFTDPPEANLQTNMKDMPVVSDAFVSCSVESVRVNVSVKVLQHLEDKVTKSRPLLELFYESMCPESRKFYTTYFSELVSKLGNHAIFISIPYGKAATATYYNSTISFWCQHGDAECYGNKLHACALGEFQFTSCLMEFDRSGNGSDDAAVDACKSKLKDESQSADTIKKCAKGDDGTINLLLLGKYSVSAHYTSLPHIKLNGKHWTGKYEELFKDICATFTDPPEACKDAK</sequence>
<protein>
    <submittedName>
        <fullName evidence="7">Uncharacterized protein</fullName>
    </submittedName>
</protein>
<keyword evidence="5" id="KW-0325">Glycoprotein</keyword>
<evidence type="ECO:0000256" key="2">
    <source>
        <dbReference type="ARBA" id="ARBA00005679"/>
    </source>
</evidence>
<proteinExistence type="inferred from homology"/>